<feature type="domain" description="Nephrocystin 3-like N-terminal" evidence="3">
    <location>
        <begin position="285"/>
        <end position="321"/>
    </location>
</feature>
<gene>
    <name evidence="4" type="ORF">B0H17DRAFT_396420</name>
</gene>
<dbReference type="Proteomes" id="UP001221757">
    <property type="component" value="Unassembled WGS sequence"/>
</dbReference>
<name>A0AAD7CMM1_MYCRO</name>
<keyword evidence="5" id="KW-1185">Reference proteome</keyword>
<feature type="domain" description="Fungal STAND N-terminal Goodbye" evidence="2">
    <location>
        <begin position="11"/>
        <end position="136"/>
    </location>
</feature>
<dbReference type="InterPro" id="IPR031350">
    <property type="entry name" value="Goodbye_dom"/>
</dbReference>
<protein>
    <recommendedName>
        <fullName evidence="6">Fungal STAND N-terminal Goodbye domain-containing protein</fullName>
    </recommendedName>
</protein>
<dbReference type="AlphaFoldDB" id="A0AAD7CMM1"/>
<dbReference type="PANTHER" id="PTHR10039">
    <property type="entry name" value="AMELOGENIN"/>
    <property type="match status" value="1"/>
</dbReference>
<evidence type="ECO:0008006" key="6">
    <source>
        <dbReference type="Google" id="ProtNLM"/>
    </source>
</evidence>
<reference evidence="4" key="1">
    <citation type="submission" date="2023-03" db="EMBL/GenBank/DDBJ databases">
        <title>Massive genome expansion in bonnet fungi (Mycena s.s.) driven by repeated elements and novel gene families across ecological guilds.</title>
        <authorList>
            <consortium name="Lawrence Berkeley National Laboratory"/>
            <person name="Harder C.B."/>
            <person name="Miyauchi S."/>
            <person name="Viragh M."/>
            <person name="Kuo A."/>
            <person name="Thoen E."/>
            <person name="Andreopoulos B."/>
            <person name="Lu D."/>
            <person name="Skrede I."/>
            <person name="Drula E."/>
            <person name="Henrissat B."/>
            <person name="Morin E."/>
            <person name="Kohler A."/>
            <person name="Barry K."/>
            <person name="LaButti K."/>
            <person name="Morin E."/>
            <person name="Salamov A."/>
            <person name="Lipzen A."/>
            <person name="Mereny Z."/>
            <person name="Hegedus B."/>
            <person name="Baldrian P."/>
            <person name="Stursova M."/>
            <person name="Weitz H."/>
            <person name="Taylor A."/>
            <person name="Grigoriev I.V."/>
            <person name="Nagy L.G."/>
            <person name="Martin F."/>
            <person name="Kauserud H."/>
        </authorList>
    </citation>
    <scope>NUCLEOTIDE SEQUENCE</scope>
    <source>
        <strain evidence="4">CBHHK067</strain>
    </source>
</reference>
<sequence>MATPNEFDALWNDALQKYGSETGSDLLQSDYAQLFDDCDSVDTVVDALEQEMEAFKKFRSDDSKWATLRNQLKPVVHFVLLFNDATAEAAASHIPGGKSILVAFGVLLTATQGVSERYDALVELFEKLGSFLSRLGIRLDVPSSLGPISKTIAVNILVHLLHVFALSTKLIKKKRITHYVQVLFGNQDMKDALSRLDKLTTLETQTIVAETRTVVAETQITAAEILVGVKALESSGQLDRVAISSLESKVVKLLDLQVVHDIKNWLSAPDPSTSHDNVLKTRHRGTGSWFLESEAFANWKTSNNSVFWIYGSPGSGKSVLWCDFLH</sequence>
<dbReference type="Pfam" id="PF17109">
    <property type="entry name" value="Goodbye"/>
    <property type="match status" value="1"/>
</dbReference>
<proteinExistence type="predicted"/>
<evidence type="ECO:0000256" key="1">
    <source>
        <dbReference type="ARBA" id="ARBA00022737"/>
    </source>
</evidence>
<evidence type="ECO:0000313" key="4">
    <source>
        <dbReference type="EMBL" id="KAJ7653496.1"/>
    </source>
</evidence>
<dbReference type="Pfam" id="PF24883">
    <property type="entry name" value="NPHP3_N"/>
    <property type="match status" value="1"/>
</dbReference>
<accession>A0AAD7CMM1</accession>
<evidence type="ECO:0000259" key="2">
    <source>
        <dbReference type="Pfam" id="PF17109"/>
    </source>
</evidence>
<dbReference type="EMBL" id="JARKIE010000334">
    <property type="protein sequence ID" value="KAJ7653496.1"/>
    <property type="molecule type" value="Genomic_DNA"/>
</dbReference>
<organism evidence="4 5">
    <name type="scientific">Mycena rosella</name>
    <name type="common">Pink bonnet</name>
    <name type="synonym">Agaricus rosellus</name>
    <dbReference type="NCBI Taxonomy" id="1033263"/>
    <lineage>
        <taxon>Eukaryota</taxon>
        <taxon>Fungi</taxon>
        <taxon>Dikarya</taxon>
        <taxon>Basidiomycota</taxon>
        <taxon>Agaricomycotina</taxon>
        <taxon>Agaricomycetes</taxon>
        <taxon>Agaricomycetidae</taxon>
        <taxon>Agaricales</taxon>
        <taxon>Marasmiineae</taxon>
        <taxon>Mycenaceae</taxon>
        <taxon>Mycena</taxon>
    </lineage>
</organism>
<dbReference type="InterPro" id="IPR056884">
    <property type="entry name" value="NPHP3-like_N"/>
</dbReference>
<evidence type="ECO:0000313" key="5">
    <source>
        <dbReference type="Proteomes" id="UP001221757"/>
    </source>
</evidence>
<comment type="caution">
    <text evidence="4">The sequence shown here is derived from an EMBL/GenBank/DDBJ whole genome shotgun (WGS) entry which is preliminary data.</text>
</comment>
<evidence type="ECO:0000259" key="3">
    <source>
        <dbReference type="Pfam" id="PF24883"/>
    </source>
</evidence>
<keyword evidence="1" id="KW-0677">Repeat</keyword>
<dbReference type="PANTHER" id="PTHR10039:SF16">
    <property type="entry name" value="GPI INOSITOL-DEACYLASE"/>
    <property type="match status" value="1"/>
</dbReference>